<dbReference type="AlphaFoldDB" id="A0A934VWM5"/>
<feature type="region of interest" description="Disordered" evidence="1">
    <location>
        <begin position="116"/>
        <end position="136"/>
    </location>
</feature>
<feature type="signal peptide" evidence="2">
    <location>
        <begin position="1"/>
        <end position="18"/>
    </location>
</feature>
<keyword evidence="4" id="KW-1185">Reference proteome</keyword>
<dbReference type="EMBL" id="JAENIJ010000099">
    <property type="protein sequence ID" value="MBK1884767.1"/>
    <property type="molecule type" value="Genomic_DNA"/>
</dbReference>
<dbReference type="Proteomes" id="UP000603141">
    <property type="component" value="Unassembled WGS sequence"/>
</dbReference>
<accession>A0A934VWM5</accession>
<evidence type="ECO:0000313" key="3">
    <source>
        <dbReference type="EMBL" id="MBK1884767.1"/>
    </source>
</evidence>
<evidence type="ECO:0000256" key="2">
    <source>
        <dbReference type="SAM" id="SignalP"/>
    </source>
</evidence>
<organism evidence="3 4">
    <name type="scientific">Luteolibacter pohnpeiensis</name>
    <dbReference type="NCBI Taxonomy" id="454153"/>
    <lineage>
        <taxon>Bacteria</taxon>
        <taxon>Pseudomonadati</taxon>
        <taxon>Verrucomicrobiota</taxon>
        <taxon>Verrucomicrobiia</taxon>
        <taxon>Verrucomicrobiales</taxon>
        <taxon>Verrucomicrobiaceae</taxon>
        <taxon>Luteolibacter</taxon>
    </lineage>
</organism>
<evidence type="ECO:0000313" key="4">
    <source>
        <dbReference type="Proteomes" id="UP000603141"/>
    </source>
</evidence>
<keyword evidence="2" id="KW-0732">Signal</keyword>
<gene>
    <name evidence="3" type="ORF">JIN85_20310</name>
</gene>
<proteinExistence type="predicted"/>
<evidence type="ECO:0000256" key="1">
    <source>
        <dbReference type="SAM" id="MobiDB-lite"/>
    </source>
</evidence>
<feature type="chain" id="PRO_5037764255" evidence="2">
    <location>
        <begin position="19"/>
        <end position="136"/>
    </location>
</feature>
<comment type="caution">
    <text evidence="3">The sequence shown here is derived from an EMBL/GenBank/DDBJ whole genome shotgun (WGS) entry which is preliminary data.</text>
</comment>
<reference evidence="3" key="1">
    <citation type="submission" date="2021-01" db="EMBL/GenBank/DDBJ databases">
        <title>Modified the classification status of verrucomicrobia.</title>
        <authorList>
            <person name="Feng X."/>
        </authorList>
    </citation>
    <scope>NUCLEOTIDE SEQUENCE</scope>
    <source>
        <strain evidence="3">KCTC 22041</strain>
    </source>
</reference>
<sequence>MRLLLTAIFLMLPVAIFADQSKAVYADEAAANGFTLKKSELNLGVIQVVATLPQGTTSVGLIIRGSDDQFISSSALEIKDNRCSAILAQAAIGNSSFVTPYVAKSEDETTELYFGKTKAEQGSAHQSTTRPESKSE</sequence>
<name>A0A934VWM5_9BACT</name>
<protein>
    <submittedName>
        <fullName evidence="3">Uncharacterized protein</fullName>
    </submittedName>
</protein>
<dbReference type="RefSeq" id="WP_200274260.1">
    <property type="nucleotide sequence ID" value="NZ_JAENIJ010000099.1"/>
</dbReference>